<keyword evidence="1" id="KW-0812">Transmembrane</keyword>
<accession>A0A2T0AST3</accession>
<keyword evidence="1" id="KW-1133">Transmembrane helix</keyword>
<reference evidence="2 3" key="1">
    <citation type="submission" date="2018-03" db="EMBL/GenBank/DDBJ databases">
        <title>Genome sequence of Moorella humiferrea DSM 23265.</title>
        <authorList>
            <person name="Poehlein A."/>
            <person name="Daniel R."/>
        </authorList>
    </citation>
    <scope>NUCLEOTIDE SEQUENCE [LARGE SCALE GENOMIC DNA]</scope>
    <source>
        <strain evidence="2 3">DSM 23265</strain>
    </source>
</reference>
<gene>
    <name evidence="2" type="ORF">MOHU_12030</name>
</gene>
<dbReference type="Proteomes" id="UP000238415">
    <property type="component" value="Unassembled WGS sequence"/>
</dbReference>
<sequence length="52" mass="6216">MARVLRQEAYGFQHVLLSFFALLLKLFQETISPYYLRHSLVLLLILQHCRKP</sequence>
<comment type="caution">
    <text evidence="2">The sequence shown here is derived from an EMBL/GenBank/DDBJ whole genome shotgun (WGS) entry which is preliminary data.</text>
</comment>
<evidence type="ECO:0000313" key="3">
    <source>
        <dbReference type="Proteomes" id="UP000238415"/>
    </source>
</evidence>
<name>A0A2T0AST3_9FIRM</name>
<evidence type="ECO:0000256" key="1">
    <source>
        <dbReference type="SAM" id="Phobius"/>
    </source>
</evidence>
<dbReference type="EMBL" id="PVXM01000020">
    <property type="protein sequence ID" value="PRR73303.1"/>
    <property type="molecule type" value="Genomic_DNA"/>
</dbReference>
<evidence type="ECO:0000313" key="2">
    <source>
        <dbReference type="EMBL" id="PRR73303.1"/>
    </source>
</evidence>
<keyword evidence="3" id="KW-1185">Reference proteome</keyword>
<dbReference type="AlphaFoldDB" id="A0A2T0AST3"/>
<keyword evidence="1" id="KW-0472">Membrane</keyword>
<organism evidence="2 3">
    <name type="scientific">Neomoorella humiferrea</name>
    <dbReference type="NCBI Taxonomy" id="676965"/>
    <lineage>
        <taxon>Bacteria</taxon>
        <taxon>Bacillati</taxon>
        <taxon>Bacillota</taxon>
        <taxon>Clostridia</taxon>
        <taxon>Neomoorellales</taxon>
        <taxon>Neomoorellaceae</taxon>
        <taxon>Neomoorella</taxon>
    </lineage>
</organism>
<proteinExistence type="predicted"/>
<feature type="transmembrane region" description="Helical" evidence="1">
    <location>
        <begin position="9"/>
        <end position="28"/>
    </location>
</feature>
<protein>
    <submittedName>
        <fullName evidence="2">Uncharacterized protein</fullName>
    </submittedName>
</protein>